<feature type="transmembrane region" description="Helical" evidence="6">
    <location>
        <begin position="320"/>
        <end position="345"/>
    </location>
</feature>
<keyword evidence="9" id="KW-1185">Reference proteome</keyword>
<feature type="transmembrane region" description="Helical" evidence="6">
    <location>
        <begin position="181"/>
        <end position="204"/>
    </location>
</feature>
<name>A0A9W4MTS0_PENOL</name>
<dbReference type="OrthoDB" id="10021397at2759"/>
<comment type="subcellular location">
    <subcellularLocation>
        <location evidence="1">Membrane</location>
        <topology evidence="1">Multi-pass membrane protein</topology>
    </subcellularLocation>
</comment>
<dbReference type="Gene3D" id="1.20.1720.10">
    <property type="entry name" value="Multidrug resistance protein D"/>
    <property type="match status" value="1"/>
</dbReference>
<feature type="transmembrane region" description="Helical" evidence="6">
    <location>
        <begin position="354"/>
        <end position="372"/>
    </location>
</feature>
<feature type="transmembrane region" description="Helical" evidence="6">
    <location>
        <begin position="384"/>
        <end position="403"/>
    </location>
</feature>
<dbReference type="EMBL" id="CAJVOS010000028">
    <property type="protein sequence ID" value="CAG8135848.1"/>
    <property type="molecule type" value="Genomic_DNA"/>
</dbReference>
<feature type="region of interest" description="Disordered" evidence="5">
    <location>
        <begin position="522"/>
        <end position="544"/>
    </location>
</feature>
<feature type="transmembrane region" description="Helical" evidence="6">
    <location>
        <begin position="287"/>
        <end position="308"/>
    </location>
</feature>
<evidence type="ECO:0000256" key="5">
    <source>
        <dbReference type="SAM" id="MobiDB-lite"/>
    </source>
</evidence>
<evidence type="ECO:0000313" key="8">
    <source>
        <dbReference type="EMBL" id="CAG8135848.1"/>
    </source>
</evidence>
<evidence type="ECO:0000256" key="2">
    <source>
        <dbReference type="ARBA" id="ARBA00022692"/>
    </source>
</evidence>
<feature type="transmembrane region" description="Helical" evidence="6">
    <location>
        <begin position="242"/>
        <end position="267"/>
    </location>
</feature>
<feature type="transmembrane region" description="Helical" evidence="6">
    <location>
        <begin position="93"/>
        <end position="111"/>
    </location>
</feature>
<evidence type="ECO:0000256" key="4">
    <source>
        <dbReference type="ARBA" id="ARBA00023136"/>
    </source>
</evidence>
<dbReference type="Proteomes" id="UP001153618">
    <property type="component" value="Unassembled WGS sequence"/>
</dbReference>
<keyword evidence="4 6" id="KW-0472">Membrane</keyword>
<dbReference type="PROSITE" id="PS50850">
    <property type="entry name" value="MFS"/>
    <property type="match status" value="1"/>
</dbReference>
<evidence type="ECO:0000313" key="9">
    <source>
        <dbReference type="Proteomes" id="UP001153618"/>
    </source>
</evidence>
<accession>A0A9W4MTS0</accession>
<sequence>MESDAPGLSLQLSSTAHPARGRQRMVEIFIALSLVLFTSGIDQTAIATAIPTISAELGSSTGYVWIGVSFLLGSAATPNLWVGLSDIWGRKPVLLAAVFVMFVGALLNGFAPSMPILLFGRTLSGIGNGGAVQLITVVISDIFSMRQRGVFMGTLEGVYVIASAVGPLIGGAFAEKVTWRWTFWINLPCCGLAFILILCLMDVHHSKTDIMTGLRMMDWLGAAAIVGMTSLLLVGLNLGGAFAPWGSASVVCLLVSGTLVAFLFVYIEARHAKRPILPLKILQSRSVLACMVLIISQNMVTMGLQYYLPLYFQATNEATALQSGLLILPFAIAESISAVAVGFFIEWKGGYHTVLWIGSILLVLGAGLCILFDDSTSVARIIGYQVPSGIASGLLFFSSLIALQSEVSQADTAAATATFGFARYLAMAVSVVLGGVIFQNRIDTVISKKTELTESLRQQFDGAHVTANLPAIAQIQDPQQRLIVEQVFAHSLRPVWIFYASVAGCGLISVFWISRNRLSTEHTETTTGLKPDEADQPGNPGGIA</sequence>
<feature type="transmembrane region" description="Helical" evidence="6">
    <location>
        <begin position="415"/>
        <end position="438"/>
    </location>
</feature>
<reference evidence="8" key="1">
    <citation type="submission" date="2021-07" db="EMBL/GenBank/DDBJ databases">
        <authorList>
            <person name="Branca A.L. A."/>
        </authorList>
    </citation>
    <scope>NUCLEOTIDE SEQUENCE</scope>
</reference>
<dbReference type="PANTHER" id="PTHR23501">
    <property type="entry name" value="MAJOR FACILITATOR SUPERFAMILY"/>
    <property type="match status" value="1"/>
</dbReference>
<dbReference type="GO" id="GO:0005886">
    <property type="term" value="C:plasma membrane"/>
    <property type="evidence" value="ECO:0007669"/>
    <property type="project" value="TreeGrafter"/>
</dbReference>
<dbReference type="Gene3D" id="1.20.1250.20">
    <property type="entry name" value="MFS general substrate transporter like domains"/>
    <property type="match status" value="1"/>
</dbReference>
<protein>
    <recommendedName>
        <fullName evidence="7">Major facilitator superfamily (MFS) profile domain-containing protein</fullName>
    </recommendedName>
</protein>
<comment type="caution">
    <text evidence="8">The sequence shown here is derived from an EMBL/GenBank/DDBJ whole genome shotgun (WGS) entry which is preliminary data.</text>
</comment>
<dbReference type="InterPro" id="IPR036259">
    <property type="entry name" value="MFS_trans_sf"/>
</dbReference>
<feature type="transmembrane region" description="Helical" evidence="6">
    <location>
        <begin position="62"/>
        <end position="81"/>
    </location>
</feature>
<feature type="transmembrane region" description="Helical" evidence="6">
    <location>
        <begin position="123"/>
        <end position="143"/>
    </location>
</feature>
<dbReference type="PANTHER" id="PTHR23501:SF158">
    <property type="entry name" value="TRANSPORTER, PUTATIVE (AFU_ORTHOLOGUE AFUA_5G14490)-RELATED"/>
    <property type="match status" value="1"/>
</dbReference>
<keyword evidence="3 6" id="KW-1133">Transmembrane helix</keyword>
<feature type="transmembrane region" description="Helical" evidence="6">
    <location>
        <begin position="496"/>
        <end position="513"/>
    </location>
</feature>
<gene>
    <name evidence="8" type="ORF">POLS_LOCUS5643</name>
</gene>
<proteinExistence type="predicted"/>
<dbReference type="InterPro" id="IPR011701">
    <property type="entry name" value="MFS"/>
</dbReference>
<evidence type="ECO:0000256" key="1">
    <source>
        <dbReference type="ARBA" id="ARBA00004141"/>
    </source>
</evidence>
<feature type="domain" description="Major facilitator superfamily (MFS) profile" evidence="7">
    <location>
        <begin position="28"/>
        <end position="518"/>
    </location>
</feature>
<dbReference type="GO" id="GO:0022857">
    <property type="term" value="F:transmembrane transporter activity"/>
    <property type="evidence" value="ECO:0007669"/>
    <property type="project" value="InterPro"/>
</dbReference>
<organism evidence="8 9">
    <name type="scientific">Penicillium olsonii</name>
    <dbReference type="NCBI Taxonomy" id="99116"/>
    <lineage>
        <taxon>Eukaryota</taxon>
        <taxon>Fungi</taxon>
        <taxon>Dikarya</taxon>
        <taxon>Ascomycota</taxon>
        <taxon>Pezizomycotina</taxon>
        <taxon>Eurotiomycetes</taxon>
        <taxon>Eurotiomycetidae</taxon>
        <taxon>Eurotiales</taxon>
        <taxon>Aspergillaceae</taxon>
        <taxon>Penicillium</taxon>
    </lineage>
</organism>
<evidence type="ECO:0000256" key="3">
    <source>
        <dbReference type="ARBA" id="ARBA00022989"/>
    </source>
</evidence>
<feature type="transmembrane region" description="Helical" evidence="6">
    <location>
        <begin position="28"/>
        <end position="50"/>
    </location>
</feature>
<dbReference type="AlphaFoldDB" id="A0A9W4MTS0"/>
<feature type="transmembrane region" description="Helical" evidence="6">
    <location>
        <begin position="150"/>
        <end position="169"/>
    </location>
</feature>
<evidence type="ECO:0000259" key="7">
    <source>
        <dbReference type="PROSITE" id="PS50850"/>
    </source>
</evidence>
<feature type="transmembrane region" description="Helical" evidence="6">
    <location>
        <begin position="216"/>
        <end position="236"/>
    </location>
</feature>
<dbReference type="SUPFAM" id="SSF103473">
    <property type="entry name" value="MFS general substrate transporter"/>
    <property type="match status" value="1"/>
</dbReference>
<dbReference type="Pfam" id="PF07690">
    <property type="entry name" value="MFS_1"/>
    <property type="match status" value="1"/>
</dbReference>
<dbReference type="InterPro" id="IPR020846">
    <property type="entry name" value="MFS_dom"/>
</dbReference>
<evidence type="ECO:0000256" key="6">
    <source>
        <dbReference type="SAM" id="Phobius"/>
    </source>
</evidence>
<keyword evidence="2 6" id="KW-0812">Transmembrane</keyword>